<feature type="transmembrane region" description="Helical" evidence="1">
    <location>
        <begin position="29"/>
        <end position="50"/>
    </location>
</feature>
<reference evidence="3 4" key="1">
    <citation type="submission" date="2018-07" db="EMBL/GenBank/DDBJ databases">
        <title>Genomic Encyclopedia of Type Strains, Phase IV (KMG-IV): sequencing the most valuable type-strain genomes for metagenomic binning, comparative biology and taxonomic classification.</title>
        <authorList>
            <person name="Goeker M."/>
        </authorList>
    </citation>
    <scope>NUCLEOTIDE SEQUENCE [LARGE SCALE GENOMIC DNA]</scope>
    <source>
        <strain evidence="3 4">DSM 26725</strain>
    </source>
</reference>
<keyword evidence="1" id="KW-0472">Membrane</keyword>
<evidence type="ECO:0000313" key="3">
    <source>
        <dbReference type="EMBL" id="RED15292.1"/>
    </source>
</evidence>
<dbReference type="AlphaFoldDB" id="A0A3D9FCI2"/>
<evidence type="ECO:0000259" key="2">
    <source>
        <dbReference type="Pfam" id="PF00487"/>
    </source>
</evidence>
<keyword evidence="4" id="KW-1185">Reference proteome</keyword>
<dbReference type="InterPro" id="IPR005804">
    <property type="entry name" value="FA_desaturase_dom"/>
</dbReference>
<organism evidence="3 4">
    <name type="scientific">Parasphingopyxis lamellibrachiae</name>
    <dbReference type="NCBI Taxonomy" id="680125"/>
    <lineage>
        <taxon>Bacteria</taxon>
        <taxon>Pseudomonadati</taxon>
        <taxon>Pseudomonadota</taxon>
        <taxon>Alphaproteobacteria</taxon>
        <taxon>Sphingomonadales</taxon>
        <taxon>Sphingomonadaceae</taxon>
        <taxon>Parasphingopyxis</taxon>
    </lineage>
</organism>
<proteinExistence type="predicted"/>
<sequence length="294" mass="33369">MASLVEAPPQTAVRTKSLMQREQDIAHRYMGGTPWAMIVWGLGNLAVWLALWPAVFLGYLPLWAGFLIATANIILCYLPSHEAQHDIIARPGTTLRWLNELVGHLSTIPLVLPYRVARLTHLEHHRHTNEPDRDPDYSMRANGPLHMVWVSLVNRQPRSKRGLRGYSEVLHRIGRNDVAVDGALFQIAFYSVLCGCAWAGFGIEALLLWWLPRHIATAYIQFFLSWAPHHPAQATGRYRSTRAWRSKLGNIGSMGMQFHIVHHLHPTIPLTRTPAAFREMRPILEARGCRIDGL</sequence>
<dbReference type="RefSeq" id="WP_211306357.1">
    <property type="nucleotide sequence ID" value="NZ_QRDP01000004.1"/>
</dbReference>
<feature type="domain" description="Fatty acid desaturase" evidence="2">
    <location>
        <begin position="59"/>
        <end position="289"/>
    </location>
</feature>
<feature type="transmembrane region" description="Helical" evidence="1">
    <location>
        <begin position="187"/>
        <end position="211"/>
    </location>
</feature>
<evidence type="ECO:0000256" key="1">
    <source>
        <dbReference type="SAM" id="Phobius"/>
    </source>
</evidence>
<keyword evidence="1" id="KW-0812">Transmembrane</keyword>
<protein>
    <submittedName>
        <fullName evidence="3">Beta-carotene hydroxylase</fullName>
    </submittedName>
</protein>
<gene>
    <name evidence="3" type="ORF">DFR46_0280</name>
</gene>
<dbReference type="GO" id="GO:0006629">
    <property type="term" value="P:lipid metabolic process"/>
    <property type="evidence" value="ECO:0007669"/>
    <property type="project" value="InterPro"/>
</dbReference>
<accession>A0A3D9FCI2</accession>
<dbReference type="Pfam" id="PF00487">
    <property type="entry name" value="FA_desaturase"/>
    <property type="match status" value="1"/>
</dbReference>
<name>A0A3D9FCI2_9SPHN</name>
<keyword evidence="1" id="KW-1133">Transmembrane helix</keyword>
<evidence type="ECO:0000313" key="4">
    <source>
        <dbReference type="Proteomes" id="UP000256310"/>
    </source>
</evidence>
<comment type="caution">
    <text evidence="3">The sequence shown here is derived from an EMBL/GenBank/DDBJ whole genome shotgun (WGS) entry which is preliminary data.</text>
</comment>
<dbReference type="Proteomes" id="UP000256310">
    <property type="component" value="Unassembled WGS sequence"/>
</dbReference>
<dbReference type="EMBL" id="QRDP01000004">
    <property type="protein sequence ID" value="RED15292.1"/>
    <property type="molecule type" value="Genomic_DNA"/>
</dbReference>
<feature type="transmembrane region" description="Helical" evidence="1">
    <location>
        <begin position="56"/>
        <end position="78"/>
    </location>
</feature>